<evidence type="ECO:0000313" key="2">
    <source>
        <dbReference type="EMBL" id="RVX02167.1"/>
    </source>
</evidence>
<dbReference type="AlphaFoldDB" id="A0A438IZP1"/>
<organism evidence="2 3">
    <name type="scientific">Vitis vinifera</name>
    <name type="common">Grape</name>
    <dbReference type="NCBI Taxonomy" id="29760"/>
    <lineage>
        <taxon>Eukaryota</taxon>
        <taxon>Viridiplantae</taxon>
        <taxon>Streptophyta</taxon>
        <taxon>Embryophyta</taxon>
        <taxon>Tracheophyta</taxon>
        <taxon>Spermatophyta</taxon>
        <taxon>Magnoliopsida</taxon>
        <taxon>eudicotyledons</taxon>
        <taxon>Gunneridae</taxon>
        <taxon>Pentapetalae</taxon>
        <taxon>rosids</taxon>
        <taxon>Vitales</taxon>
        <taxon>Vitaceae</taxon>
        <taxon>Viteae</taxon>
        <taxon>Vitis</taxon>
    </lineage>
</organism>
<dbReference type="PANTHER" id="PTHR48475:SF1">
    <property type="entry name" value="RNASE H TYPE-1 DOMAIN-CONTAINING PROTEIN"/>
    <property type="match status" value="1"/>
</dbReference>
<dbReference type="EMBL" id="QGNW01000072">
    <property type="protein sequence ID" value="RVX02167.1"/>
    <property type="molecule type" value="Genomic_DNA"/>
</dbReference>
<name>A0A438IZP1_VITVI</name>
<dbReference type="InterPro" id="IPR041577">
    <property type="entry name" value="RT_RNaseH_2"/>
</dbReference>
<dbReference type="Gene3D" id="3.30.70.270">
    <property type="match status" value="1"/>
</dbReference>
<dbReference type="SUPFAM" id="SSF56672">
    <property type="entry name" value="DNA/RNA polymerases"/>
    <property type="match status" value="1"/>
</dbReference>
<evidence type="ECO:0000259" key="1">
    <source>
        <dbReference type="Pfam" id="PF17919"/>
    </source>
</evidence>
<dbReference type="PANTHER" id="PTHR48475">
    <property type="entry name" value="RIBONUCLEASE H"/>
    <property type="match status" value="1"/>
</dbReference>
<dbReference type="InterPro" id="IPR043128">
    <property type="entry name" value="Rev_trsase/Diguanyl_cyclase"/>
</dbReference>
<protein>
    <recommendedName>
        <fullName evidence="1">Reverse transcriptase/retrotransposon-derived protein RNase H-like domain-containing protein</fullName>
    </recommendedName>
</protein>
<proteinExistence type="predicted"/>
<accession>A0A438IZP1</accession>
<reference evidence="2 3" key="1">
    <citation type="journal article" date="2018" name="PLoS Genet.">
        <title>Population sequencing reveals clonal diversity and ancestral inbreeding in the grapevine cultivar Chardonnay.</title>
        <authorList>
            <person name="Roach M.J."/>
            <person name="Johnson D.L."/>
            <person name="Bohlmann J."/>
            <person name="van Vuuren H.J."/>
            <person name="Jones S.J."/>
            <person name="Pretorius I.S."/>
            <person name="Schmidt S.A."/>
            <person name="Borneman A.R."/>
        </authorList>
    </citation>
    <scope>NUCLEOTIDE SEQUENCE [LARGE SCALE GENOMIC DNA]</scope>
    <source>
        <strain evidence="3">cv. Chardonnay</strain>
        <tissue evidence="2">Leaf</tissue>
    </source>
</reference>
<dbReference type="Proteomes" id="UP000288805">
    <property type="component" value="Unassembled WGS sequence"/>
</dbReference>
<feature type="domain" description="Reverse transcriptase/retrotransposon-derived protein RNase H-like" evidence="1">
    <location>
        <begin position="85"/>
        <end position="160"/>
    </location>
</feature>
<gene>
    <name evidence="2" type="ORF">CK203_025340</name>
</gene>
<dbReference type="InterPro" id="IPR043502">
    <property type="entry name" value="DNA/RNA_pol_sf"/>
</dbReference>
<dbReference type="Pfam" id="PF17919">
    <property type="entry name" value="RT_RNaseH_2"/>
    <property type="match status" value="1"/>
</dbReference>
<comment type="caution">
    <text evidence="2">The sequence shown here is derived from an EMBL/GenBank/DDBJ whole genome shotgun (WGS) entry which is preliminary data.</text>
</comment>
<evidence type="ECO:0000313" key="3">
    <source>
        <dbReference type="Proteomes" id="UP000288805"/>
    </source>
</evidence>
<sequence>MNLNPTKCAFGVNVGKFLRFMVTQRGIKVNLDQIRAVMEMSALSNKKELQCLTSCLAALGCFITRFIDKLRLFFLTLKEANTTIWMNDYERAFEEIKRYLTQPPILSNLELGEQLYMYLVVFDYAVSAVLFHHLKDKEQRPVYYVNKTMVDVETQYSKME</sequence>